<evidence type="ECO:0000259" key="3">
    <source>
        <dbReference type="Pfam" id="PF13478"/>
    </source>
</evidence>
<dbReference type="InterPro" id="IPR052698">
    <property type="entry name" value="MoCofactor_Util/Proc"/>
</dbReference>
<evidence type="ECO:0000313" key="4">
    <source>
        <dbReference type="EMBL" id="RXK47896.1"/>
    </source>
</evidence>
<dbReference type="Gene3D" id="3.40.50.720">
    <property type="entry name" value="NAD(P)-binding Rossmann-like Domain"/>
    <property type="match status" value="1"/>
</dbReference>
<feature type="domain" description="XdhC- CoxI" evidence="2">
    <location>
        <begin position="23"/>
        <end position="87"/>
    </location>
</feature>
<dbReference type="InterPro" id="IPR003777">
    <property type="entry name" value="XdhC_CoxI"/>
</dbReference>
<keyword evidence="5" id="KW-1185">Reference proteome</keyword>
<dbReference type="PANTHER" id="PTHR30388">
    <property type="entry name" value="ALDEHYDE OXIDOREDUCTASE MOLYBDENUM COFACTOR ASSEMBLY PROTEIN"/>
    <property type="match status" value="1"/>
</dbReference>
<sequence length="381" mass="40339">MTDSNWSVPETAVVDTIRETVVADEPAVLATIVGVEGSAYRQPGAKMVVGADGDGVGSLTAGCLEDEVRTLAGEVLDAGEPRIETFDLTGDDDVWGLGVGCNGVIRMLLEPLDDSLQPALDAAAAGENCAVATVLESDHPAFALGDRLCGREGRFIDTEGWPTALIERLSEPAATLSAAGKADTIDISLEAGSVRVFLDGIAAPPELLVFGTGHDVRPVVELATLADFQVTVVGFRGATATAERFPSADRVISTSPTAVREEIDIDERTYTVVMTHNFVDDRLTLAELTQSATPYIGLMGPTDRFSEMLDAFEAEGQTFDRATLDRVYTPIGIDLGGGAPYQIATSIVSEVLAVHNDRTPQHLSDKDGPIHERLDRDTAGE</sequence>
<accession>A0A498KTB5</accession>
<gene>
    <name evidence="4" type="ORF">EAF64_14760</name>
</gene>
<reference evidence="4 5" key="1">
    <citation type="submission" date="2019-01" db="EMBL/GenBank/DDBJ databases">
        <title>Halorientalis sp. F13-25 a new haloarchaeum isolated from hypersaline water.</title>
        <authorList>
            <person name="Ana D.-V."/>
            <person name="Cristina S.-P."/>
            <person name="Antonio V."/>
        </authorList>
    </citation>
    <scope>NUCLEOTIDE SEQUENCE [LARGE SCALE GENOMIC DNA]</scope>
    <source>
        <strain evidence="4 5">F13-25</strain>
    </source>
</reference>
<dbReference type="OrthoDB" id="33067at2157"/>
<dbReference type="PANTHER" id="PTHR30388:SF6">
    <property type="entry name" value="XANTHINE DEHYDROGENASE SUBUNIT A-RELATED"/>
    <property type="match status" value="1"/>
</dbReference>
<dbReference type="AlphaFoldDB" id="A0A498KTB5"/>
<dbReference type="Pfam" id="PF13478">
    <property type="entry name" value="XdhC_C"/>
    <property type="match status" value="1"/>
</dbReference>
<evidence type="ECO:0000259" key="2">
    <source>
        <dbReference type="Pfam" id="PF02625"/>
    </source>
</evidence>
<evidence type="ECO:0000256" key="1">
    <source>
        <dbReference type="SAM" id="MobiDB-lite"/>
    </source>
</evidence>
<protein>
    <submittedName>
        <fullName evidence="4">XdhC/CoxI family protein</fullName>
    </submittedName>
</protein>
<evidence type="ECO:0000313" key="5">
    <source>
        <dbReference type="Proteomes" id="UP000289691"/>
    </source>
</evidence>
<feature type="region of interest" description="Disordered" evidence="1">
    <location>
        <begin position="358"/>
        <end position="381"/>
    </location>
</feature>
<dbReference type="InterPro" id="IPR027051">
    <property type="entry name" value="XdhC_Rossmann_dom"/>
</dbReference>
<dbReference type="EMBL" id="RDFA01000005">
    <property type="protein sequence ID" value="RXK47896.1"/>
    <property type="molecule type" value="Genomic_DNA"/>
</dbReference>
<organism evidence="4 5">
    <name type="scientific">Halorientalis pallida</name>
    <dbReference type="NCBI Taxonomy" id="2479928"/>
    <lineage>
        <taxon>Archaea</taxon>
        <taxon>Methanobacteriati</taxon>
        <taxon>Methanobacteriota</taxon>
        <taxon>Stenosarchaea group</taxon>
        <taxon>Halobacteria</taxon>
        <taxon>Halobacteriales</taxon>
        <taxon>Haloarculaceae</taxon>
        <taxon>Halorientalis</taxon>
    </lineage>
</organism>
<name>A0A498KTB5_9EURY</name>
<comment type="caution">
    <text evidence="4">The sequence shown here is derived from an EMBL/GenBank/DDBJ whole genome shotgun (WGS) entry which is preliminary data.</text>
</comment>
<dbReference type="Proteomes" id="UP000289691">
    <property type="component" value="Unassembled WGS sequence"/>
</dbReference>
<dbReference type="RefSeq" id="WP_129069747.1">
    <property type="nucleotide sequence ID" value="NZ_RDFA01000005.1"/>
</dbReference>
<feature type="domain" description="XdhC Rossmann" evidence="3">
    <location>
        <begin position="207"/>
        <end position="351"/>
    </location>
</feature>
<proteinExistence type="predicted"/>
<dbReference type="Pfam" id="PF02625">
    <property type="entry name" value="XdhC_CoxI"/>
    <property type="match status" value="1"/>
</dbReference>